<dbReference type="GO" id="GO:0046872">
    <property type="term" value="F:metal ion binding"/>
    <property type="evidence" value="ECO:0007669"/>
    <property type="project" value="UniProtKB-KW"/>
</dbReference>
<dbReference type="InterPro" id="IPR017150">
    <property type="entry name" value="Pept_M20_glutamate_carboxypep"/>
</dbReference>
<dbReference type="STRING" id="52441.SAMN05216302_101711"/>
<dbReference type="Pfam" id="PF01546">
    <property type="entry name" value="Peptidase_M20"/>
    <property type="match status" value="1"/>
</dbReference>
<dbReference type="PIRSF" id="PIRSF037238">
    <property type="entry name" value="Carboxypeptidase_G2"/>
    <property type="match status" value="1"/>
</dbReference>
<dbReference type="CDD" id="cd03885">
    <property type="entry name" value="M20_CPDG2"/>
    <property type="match status" value="1"/>
</dbReference>
<organism evidence="5 6">
    <name type="scientific">Nitrosomonas aestuarii</name>
    <dbReference type="NCBI Taxonomy" id="52441"/>
    <lineage>
        <taxon>Bacteria</taxon>
        <taxon>Pseudomonadati</taxon>
        <taxon>Pseudomonadota</taxon>
        <taxon>Betaproteobacteria</taxon>
        <taxon>Nitrosomonadales</taxon>
        <taxon>Nitrosomonadaceae</taxon>
        <taxon>Nitrosomonas</taxon>
    </lineage>
</organism>
<accession>A0A1I4CQL9</accession>
<feature type="active site" description="Proton acceptor" evidence="3">
    <location>
        <position position="152"/>
    </location>
</feature>
<evidence type="ECO:0000313" key="6">
    <source>
        <dbReference type="Proteomes" id="UP000199533"/>
    </source>
</evidence>
<sequence>MPQTRARELLAWFQQHQDEMINFIRHLVALESPSDVPAAQQPVFDLLSQELKKIDYRIIRIPGRLSGGHLYARPTKRIRKKPVQLLIGHCDTVWPVGTIDTMPVEFKSGRLHGPGIYDMKTGLTQMIYVLKALKAIQHEPEVTPILFVNSDEEVGSKESSRYIHRLARVANRSFVLEPSMGPTGQIKTARKGIGRFTITVRGKAAHAGLDPEGGASAILELSHVIQKLFELNDIDKGITVNVGMIDGGLRPNVIAPVSTAISDVRVLTQRDAEHIEQAIYNIQPATPGVKLEIEGKIGRPPLEKTSANRKLWKVAVQLAQQLDLQLEEGTAGGGSDGNTTSLYSATLDGLGAVGDGAHAVHEHIDPSKLPERSALLALLVLSPALHQS</sequence>
<dbReference type="InterPro" id="IPR050072">
    <property type="entry name" value="Peptidase_M20A"/>
</dbReference>
<dbReference type="Proteomes" id="UP000199533">
    <property type="component" value="Unassembled WGS sequence"/>
</dbReference>
<dbReference type="EMBL" id="FOSP01000017">
    <property type="protein sequence ID" value="SFK83552.1"/>
    <property type="molecule type" value="Genomic_DNA"/>
</dbReference>
<dbReference type="InterPro" id="IPR011650">
    <property type="entry name" value="Peptidase_M20_dimer"/>
</dbReference>
<feature type="domain" description="Peptidase M20 dimerisation" evidence="4">
    <location>
        <begin position="188"/>
        <end position="280"/>
    </location>
</feature>
<dbReference type="AlphaFoldDB" id="A0A1I4CQL9"/>
<feature type="active site" evidence="3">
    <location>
        <position position="91"/>
    </location>
</feature>
<name>A0A1I4CQL9_9PROT</name>
<evidence type="ECO:0000313" key="5">
    <source>
        <dbReference type="EMBL" id="SFK83552.1"/>
    </source>
</evidence>
<protein>
    <submittedName>
        <fullName evidence="5">Glutamate carboxypeptidase</fullName>
    </submittedName>
</protein>
<dbReference type="SUPFAM" id="SSF55031">
    <property type="entry name" value="Bacterial exopeptidase dimerisation domain"/>
    <property type="match status" value="1"/>
</dbReference>
<keyword evidence="6" id="KW-1185">Reference proteome</keyword>
<dbReference type="SUPFAM" id="SSF53187">
    <property type="entry name" value="Zn-dependent exopeptidases"/>
    <property type="match status" value="1"/>
</dbReference>
<dbReference type="Pfam" id="PF07687">
    <property type="entry name" value="M20_dimer"/>
    <property type="match status" value="1"/>
</dbReference>
<dbReference type="PANTHER" id="PTHR43808:SF9">
    <property type="entry name" value="BLL0789 PROTEIN"/>
    <property type="match status" value="1"/>
</dbReference>
<proteinExistence type="predicted"/>
<dbReference type="Gene3D" id="3.40.630.10">
    <property type="entry name" value="Zn peptidases"/>
    <property type="match status" value="1"/>
</dbReference>
<dbReference type="GO" id="GO:0004180">
    <property type="term" value="F:carboxypeptidase activity"/>
    <property type="evidence" value="ECO:0007669"/>
    <property type="project" value="UniProtKB-KW"/>
</dbReference>
<dbReference type="PANTHER" id="PTHR43808">
    <property type="entry name" value="ACETYLORNITHINE DEACETYLASE"/>
    <property type="match status" value="1"/>
</dbReference>
<keyword evidence="1" id="KW-0479">Metal-binding</keyword>
<dbReference type="Gene3D" id="3.30.70.360">
    <property type="match status" value="1"/>
</dbReference>
<reference evidence="6" key="1">
    <citation type="submission" date="2016-10" db="EMBL/GenBank/DDBJ databases">
        <authorList>
            <person name="Varghese N."/>
            <person name="Submissions S."/>
        </authorList>
    </citation>
    <scope>NUCLEOTIDE SEQUENCE [LARGE SCALE GENOMIC DNA]</scope>
    <source>
        <strain evidence="6">Nm69</strain>
    </source>
</reference>
<dbReference type="InterPro" id="IPR036264">
    <property type="entry name" value="Bact_exopeptidase_dim_dom"/>
</dbReference>
<dbReference type="RefSeq" id="WP_090700207.1">
    <property type="nucleotide sequence ID" value="NZ_FOSP01000017.1"/>
</dbReference>
<keyword evidence="5" id="KW-0121">Carboxypeptidase</keyword>
<dbReference type="InterPro" id="IPR002933">
    <property type="entry name" value="Peptidase_M20"/>
</dbReference>
<dbReference type="OrthoDB" id="9776600at2"/>
<gene>
    <name evidence="5" type="ORF">SAMN05216302_101711</name>
</gene>
<evidence type="ECO:0000256" key="3">
    <source>
        <dbReference type="PIRSR" id="PIRSR037238-1"/>
    </source>
</evidence>
<keyword evidence="5" id="KW-0645">Protease</keyword>
<evidence type="ECO:0000256" key="1">
    <source>
        <dbReference type="ARBA" id="ARBA00022723"/>
    </source>
</evidence>
<keyword evidence="2" id="KW-0378">Hydrolase</keyword>
<evidence type="ECO:0000256" key="2">
    <source>
        <dbReference type="ARBA" id="ARBA00022801"/>
    </source>
</evidence>
<evidence type="ECO:0000259" key="4">
    <source>
        <dbReference type="Pfam" id="PF07687"/>
    </source>
</evidence>